<dbReference type="Proteomes" id="UP001152803">
    <property type="component" value="Unassembled WGS sequence"/>
</dbReference>
<comment type="caution">
    <text evidence="8">The sequence shown here is derived from an EMBL/GenBank/DDBJ whole genome shotgun (WGS) entry which is preliminary data.</text>
</comment>
<feature type="coiled-coil region" evidence="6">
    <location>
        <begin position="29"/>
        <end position="59"/>
    </location>
</feature>
<feature type="compositionally biased region" description="Low complexity" evidence="7">
    <location>
        <begin position="140"/>
        <end position="152"/>
    </location>
</feature>
<dbReference type="GO" id="GO:0014069">
    <property type="term" value="C:postsynaptic density"/>
    <property type="evidence" value="ECO:0007669"/>
    <property type="project" value="UniProtKB-SubCell"/>
</dbReference>
<dbReference type="GO" id="GO:0060080">
    <property type="term" value="P:inhibitory postsynaptic potential"/>
    <property type="evidence" value="ECO:0007669"/>
    <property type="project" value="TreeGrafter"/>
</dbReference>
<keyword evidence="9" id="KW-1185">Reference proteome</keyword>
<feature type="region of interest" description="Disordered" evidence="7">
    <location>
        <begin position="1"/>
        <end position="22"/>
    </location>
</feature>
<organism evidence="8 9">
    <name type="scientific">Conger conger</name>
    <name type="common">Conger eel</name>
    <name type="synonym">Muraena conger</name>
    <dbReference type="NCBI Taxonomy" id="82655"/>
    <lineage>
        <taxon>Eukaryota</taxon>
        <taxon>Metazoa</taxon>
        <taxon>Chordata</taxon>
        <taxon>Craniata</taxon>
        <taxon>Vertebrata</taxon>
        <taxon>Euteleostomi</taxon>
        <taxon>Actinopterygii</taxon>
        <taxon>Neopterygii</taxon>
        <taxon>Teleostei</taxon>
        <taxon>Anguilliformes</taxon>
        <taxon>Congridae</taxon>
        <taxon>Conger</taxon>
    </lineage>
</organism>
<dbReference type="AlphaFoldDB" id="A0A9Q1I086"/>
<evidence type="ECO:0000313" key="8">
    <source>
        <dbReference type="EMBL" id="KAJ8272262.1"/>
    </source>
</evidence>
<keyword evidence="2 6" id="KW-0175">Coiled coil</keyword>
<sequence length="213" mass="23206">MSLSGPPARDTSETPSQRERIRGHMKMVIDQLEGILKELKDVAKELREVVGQIDNLTADFDLDLEPDDWTVTASSTSSSERGLGDAFRLDFLNPDVLSDSWEFCNFLETSLSPGAAPLQKPTEGEEESPPPPRPEREPQRATPPRTPPATSTAYSQMNGGLPIPNGPAGCHPGLLQRGGHQLHAQSQDLPDLGHQGAGALQRQDPLPRPVLRR</sequence>
<feature type="compositionally biased region" description="Basic and acidic residues" evidence="7">
    <location>
        <begin position="10"/>
        <end position="22"/>
    </location>
</feature>
<dbReference type="OrthoDB" id="9946710at2759"/>
<evidence type="ECO:0000256" key="3">
    <source>
        <dbReference type="ARBA" id="ARBA00034105"/>
    </source>
</evidence>
<evidence type="ECO:0000256" key="2">
    <source>
        <dbReference type="ARBA" id="ARBA00023054"/>
    </source>
</evidence>
<name>A0A9Q1I086_CONCO</name>
<reference evidence="8" key="1">
    <citation type="journal article" date="2023" name="Science">
        <title>Genome structures resolve the early diversification of teleost fishes.</title>
        <authorList>
            <person name="Parey E."/>
            <person name="Louis A."/>
            <person name="Montfort J."/>
            <person name="Bouchez O."/>
            <person name="Roques C."/>
            <person name="Iampietro C."/>
            <person name="Lluch J."/>
            <person name="Castinel A."/>
            <person name="Donnadieu C."/>
            <person name="Desvignes T."/>
            <person name="Floi Bucao C."/>
            <person name="Jouanno E."/>
            <person name="Wen M."/>
            <person name="Mejri S."/>
            <person name="Dirks R."/>
            <person name="Jansen H."/>
            <person name="Henkel C."/>
            <person name="Chen W.J."/>
            <person name="Zahm M."/>
            <person name="Cabau C."/>
            <person name="Klopp C."/>
            <person name="Thompson A.W."/>
            <person name="Robinson-Rechavi M."/>
            <person name="Braasch I."/>
            <person name="Lecointre G."/>
            <person name="Bobe J."/>
            <person name="Postlethwait J.H."/>
            <person name="Berthelot C."/>
            <person name="Roest Crollius H."/>
            <person name="Guiguen Y."/>
        </authorList>
    </citation>
    <scope>NUCLEOTIDE SEQUENCE</scope>
    <source>
        <strain evidence="8">Concon-B</strain>
    </source>
</reference>
<dbReference type="PANTHER" id="PTHR15917:SF3">
    <property type="entry name" value="INHIBITORY SYNAPTIC FACTOR 1"/>
    <property type="match status" value="1"/>
</dbReference>
<gene>
    <name evidence="8" type="ORF">COCON_G00111210</name>
</gene>
<comment type="subcellular location">
    <subcellularLocation>
        <location evidence="3">Postsynaptic density</location>
    </subcellularLocation>
</comment>
<feature type="region of interest" description="Disordered" evidence="7">
    <location>
        <begin position="112"/>
        <end position="213"/>
    </location>
</feature>
<protein>
    <recommendedName>
        <fullName evidence="5">Inhibitory synaptic factor 1</fullName>
    </recommendedName>
</protein>
<evidence type="ECO:0000256" key="6">
    <source>
        <dbReference type="SAM" id="Coils"/>
    </source>
</evidence>
<dbReference type="Pfam" id="PF15252">
    <property type="entry name" value="DUF4589"/>
    <property type="match status" value="1"/>
</dbReference>
<evidence type="ECO:0000256" key="4">
    <source>
        <dbReference type="ARBA" id="ARBA00038239"/>
    </source>
</evidence>
<dbReference type="InterPro" id="IPR027997">
    <property type="entry name" value="Largen/INSYN1"/>
</dbReference>
<dbReference type="PANTHER" id="PTHR15917">
    <property type="match status" value="1"/>
</dbReference>
<evidence type="ECO:0000256" key="5">
    <source>
        <dbReference type="ARBA" id="ARBA00039636"/>
    </source>
</evidence>
<evidence type="ECO:0000256" key="1">
    <source>
        <dbReference type="ARBA" id="ARBA00023018"/>
    </source>
</evidence>
<dbReference type="EMBL" id="JAFJMO010000007">
    <property type="protein sequence ID" value="KAJ8272262.1"/>
    <property type="molecule type" value="Genomic_DNA"/>
</dbReference>
<proteinExistence type="inferred from homology"/>
<evidence type="ECO:0000313" key="9">
    <source>
        <dbReference type="Proteomes" id="UP001152803"/>
    </source>
</evidence>
<evidence type="ECO:0000256" key="7">
    <source>
        <dbReference type="SAM" id="MobiDB-lite"/>
    </source>
</evidence>
<accession>A0A9Q1I086</accession>
<comment type="similarity">
    <text evidence="4">Belongs to the INSYN1 family.</text>
</comment>
<keyword evidence="1" id="KW-0770">Synapse</keyword>